<organism evidence="1 2">
    <name type="scientific">Amylocarpus encephaloides</name>
    <dbReference type="NCBI Taxonomy" id="45428"/>
    <lineage>
        <taxon>Eukaryota</taxon>
        <taxon>Fungi</taxon>
        <taxon>Dikarya</taxon>
        <taxon>Ascomycota</taxon>
        <taxon>Pezizomycotina</taxon>
        <taxon>Leotiomycetes</taxon>
        <taxon>Helotiales</taxon>
        <taxon>Helotiales incertae sedis</taxon>
        <taxon>Amylocarpus</taxon>
    </lineage>
</organism>
<accession>A0A9P7YMY4</accession>
<evidence type="ECO:0000313" key="1">
    <source>
        <dbReference type="EMBL" id="KAG9236738.1"/>
    </source>
</evidence>
<dbReference type="AlphaFoldDB" id="A0A9P7YMY4"/>
<gene>
    <name evidence="1" type="ORF">BJ875DRAFT_455576</name>
</gene>
<protein>
    <submittedName>
        <fullName evidence="1">Uncharacterized protein</fullName>
    </submittedName>
</protein>
<evidence type="ECO:0000313" key="2">
    <source>
        <dbReference type="Proteomes" id="UP000824998"/>
    </source>
</evidence>
<sequence length="227" mass="26337">MPSQNSTPTTEDFELFRAVLPRLEDNQVLLAQVFAAVHDGMDVREAYEFIEQWCGYTLNWRNPFLQIPGMIEIQALQFWVALRRGWGGWKPSDACLSNVRRRLTQGSLVNHLPEERTVFEMAAPDADHVVRFEIQETGLPDLEMDRLCHLLQEGIDAQRVSVMVQNWNSSSDWIEASRMPTERSVSIARLRLDRLERMIREENVVNARQIAPPRPVVRHVRMYDGPQ</sequence>
<dbReference type="Proteomes" id="UP000824998">
    <property type="component" value="Unassembled WGS sequence"/>
</dbReference>
<reference evidence="1" key="1">
    <citation type="journal article" date="2021" name="IMA Fungus">
        <title>Genomic characterization of three marine fungi, including Emericellopsis atlantica sp. nov. with signatures of a generalist lifestyle and marine biomass degradation.</title>
        <authorList>
            <person name="Hagestad O.C."/>
            <person name="Hou L."/>
            <person name="Andersen J.H."/>
            <person name="Hansen E.H."/>
            <person name="Altermark B."/>
            <person name="Li C."/>
            <person name="Kuhnert E."/>
            <person name="Cox R.J."/>
            <person name="Crous P.W."/>
            <person name="Spatafora J.W."/>
            <person name="Lail K."/>
            <person name="Amirebrahimi M."/>
            <person name="Lipzen A."/>
            <person name="Pangilinan J."/>
            <person name="Andreopoulos W."/>
            <person name="Hayes R.D."/>
            <person name="Ng V."/>
            <person name="Grigoriev I.V."/>
            <person name="Jackson S.A."/>
            <person name="Sutton T.D.S."/>
            <person name="Dobson A.D.W."/>
            <person name="Rama T."/>
        </authorList>
    </citation>
    <scope>NUCLEOTIDE SEQUENCE</scope>
    <source>
        <strain evidence="1">TRa018bII</strain>
    </source>
</reference>
<dbReference type="OrthoDB" id="3565445at2759"/>
<name>A0A9P7YMY4_9HELO</name>
<proteinExistence type="predicted"/>
<keyword evidence="2" id="KW-1185">Reference proteome</keyword>
<dbReference type="EMBL" id="MU251400">
    <property type="protein sequence ID" value="KAG9236738.1"/>
    <property type="molecule type" value="Genomic_DNA"/>
</dbReference>
<comment type="caution">
    <text evidence="1">The sequence shown here is derived from an EMBL/GenBank/DDBJ whole genome shotgun (WGS) entry which is preliminary data.</text>
</comment>